<reference evidence="3" key="1">
    <citation type="journal article" date="2013" name="Nature">
        <title>Draft genome of the wheat A-genome progenitor Triticum urartu.</title>
        <authorList>
            <person name="Ling H.Q."/>
            <person name="Zhao S."/>
            <person name="Liu D."/>
            <person name="Wang J."/>
            <person name="Sun H."/>
            <person name="Zhang C."/>
            <person name="Fan H."/>
            <person name="Li D."/>
            <person name="Dong L."/>
            <person name="Tao Y."/>
            <person name="Gao C."/>
            <person name="Wu H."/>
            <person name="Li Y."/>
            <person name="Cui Y."/>
            <person name="Guo X."/>
            <person name="Zheng S."/>
            <person name="Wang B."/>
            <person name="Yu K."/>
            <person name="Liang Q."/>
            <person name="Yang W."/>
            <person name="Lou X."/>
            <person name="Chen J."/>
            <person name="Feng M."/>
            <person name="Jian J."/>
            <person name="Zhang X."/>
            <person name="Luo G."/>
            <person name="Jiang Y."/>
            <person name="Liu J."/>
            <person name="Wang Z."/>
            <person name="Sha Y."/>
            <person name="Zhang B."/>
            <person name="Wu H."/>
            <person name="Tang D."/>
            <person name="Shen Q."/>
            <person name="Xue P."/>
            <person name="Zou S."/>
            <person name="Wang X."/>
            <person name="Liu X."/>
            <person name="Wang F."/>
            <person name="Yang Y."/>
            <person name="An X."/>
            <person name="Dong Z."/>
            <person name="Zhang K."/>
            <person name="Zhang X."/>
            <person name="Luo M.C."/>
            <person name="Dvorak J."/>
            <person name="Tong Y."/>
            <person name="Wang J."/>
            <person name="Yang H."/>
            <person name="Li Z."/>
            <person name="Wang D."/>
            <person name="Zhang A."/>
            <person name="Wang J."/>
        </authorList>
    </citation>
    <scope>NUCLEOTIDE SEQUENCE</scope>
    <source>
        <strain evidence="3">cv. G1812</strain>
    </source>
</reference>
<proteinExistence type="predicted"/>
<sequence>MTATTSPAPTPPSPSTPTTPPLQPTPTASRLVHQAYLLSRRSGKSPDPGEIRRWTSSRVCSSAPSGDAVQLQIRWRSMASLRAQPKTVVEVGVATAVTPLDPAGVHFS</sequence>
<evidence type="ECO:0000313" key="3">
    <source>
        <dbReference type="Proteomes" id="UP000015106"/>
    </source>
</evidence>
<name>A0A8R7QF95_TRIUA</name>
<feature type="region of interest" description="Disordered" evidence="1">
    <location>
        <begin position="1"/>
        <end position="27"/>
    </location>
</feature>
<dbReference type="EnsemblPlants" id="TuG1812G0500001362.01.T01">
    <property type="protein sequence ID" value="TuG1812G0500001362.01.T01.cds343193"/>
    <property type="gene ID" value="TuG1812G0500001362.01"/>
</dbReference>
<dbReference type="AlphaFoldDB" id="A0A8R7QF95"/>
<keyword evidence="3" id="KW-1185">Reference proteome</keyword>
<dbReference type="Proteomes" id="UP000015106">
    <property type="component" value="Chromosome 5"/>
</dbReference>
<accession>A0A8R7QF95</accession>
<reference evidence="2" key="3">
    <citation type="submission" date="2022-06" db="UniProtKB">
        <authorList>
            <consortium name="EnsemblPlants"/>
        </authorList>
    </citation>
    <scope>IDENTIFICATION</scope>
</reference>
<feature type="compositionally biased region" description="Pro residues" evidence="1">
    <location>
        <begin position="8"/>
        <end position="24"/>
    </location>
</feature>
<organism evidence="2 3">
    <name type="scientific">Triticum urartu</name>
    <name type="common">Red wild einkorn</name>
    <name type="synonym">Crithodium urartu</name>
    <dbReference type="NCBI Taxonomy" id="4572"/>
    <lineage>
        <taxon>Eukaryota</taxon>
        <taxon>Viridiplantae</taxon>
        <taxon>Streptophyta</taxon>
        <taxon>Embryophyta</taxon>
        <taxon>Tracheophyta</taxon>
        <taxon>Spermatophyta</taxon>
        <taxon>Magnoliopsida</taxon>
        <taxon>Liliopsida</taxon>
        <taxon>Poales</taxon>
        <taxon>Poaceae</taxon>
        <taxon>BOP clade</taxon>
        <taxon>Pooideae</taxon>
        <taxon>Triticodae</taxon>
        <taxon>Triticeae</taxon>
        <taxon>Triticinae</taxon>
        <taxon>Triticum</taxon>
    </lineage>
</organism>
<evidence type="ECO:0000313" key="2">
    <source>
        <dbReference type="EnsemblPlants" id="TuG1812G0500001362.01.T01.cds343193"/>
    </source>
</evidence>
<feature type="region of interest" description="Disordered" evidence="1">
    <location>
        <begin position="39"/>
        <end position="63"/>
    </location>
</feature>
<protein>
    <submittedName>
        <fullName evidence="2">Uncharacterized protein</fullName>
    </submittedName>
</protein>
<reference evidence="2" key="2">
    <citation type="submission" date="2018-03" db="EMBL/GenBank/DDBJ databases">
        <title>The Triticum urartu genome reveals the dynamic nature of wheat genome evolution.</title>
        <authorList>
            <person name="Ling H."/>
            <person name="Ma B."/>
            <person name="Shi X."/>
            <person name="Liu H."/>
            <person name="Dong L."/>
            <person name="Sun H."/>
            <person name="Cao Y."/>
            <person name="Gao Q."/>
            <person name="Zheng S."/>
            <person name="Li Y."/>
            <person name="Yu Y."/>
            <person name="Du H."/>
            <person name="Qi M."/>
            <person name="Li Y."/>
            <person name="Yu H."/>
            <person name="Cui Y."/>
            <person name="Wang N."/>
            <person name="Chen C."/>
            <person name="Wu H."/>
            <person name="Zhao Y."/>
            <person name="Zhang J."/>
            <person name="Li Y."/>
            <person name="Zhou W."/>
            <person name="Zhang B."/>
            <person name="Hu W."/>
            <person name="Eijk M."/>
            <person name="Tang J."/>
            <person name="Witsenboer H."/>
            <person name="Zhao S."/>
            <person name="Li Z."/>
            <person name="Zhang A."/>
            <person name="Wang D."/>
            <person name="Liang C."/>
        </authorList>
    </citation>
    <scope>NUCLEOTIDE SEQUENCE [LARGE SCALE GENOMIC DNA]</scope>
    <source>
        <strain evidence="2">cv. G1812</strain>
    </source>
</reference>
<feature type="compositionally biased region" description="Polar residues" evidence="1">
    <location>
        <begin position="54"/>
        <end position="63"/>
    </location>
</feature>
<dbReference type="Gramene" id="TuG1812G0500001362.01.T01">
    <property type="protein sequence ID" value="TuG1812G0500001362.01.T01.cds343193"/>
    <property type="gene ID" value="TuG1812G0500001362.01"/>
</dbReference>
<evidence type="ECO:0000256" key="1">
    <source>
        <dbReference type="SAM" id="MobiDB-lite"/>
    </source>
</evidence>